<dbReference type="OrthoDB" id="7351393at2"/>
<dbReference type="AlphaFoldDB" id="A0A1T5G5H2"/>
<dbReference type="RefSeq" id="WP_079650243.1">
    <property type="nucleotide sequence ID" value="NZ_FUYM01000012.1"/>
</dbReference>
<dbReference type="STRING" id="439228.SAMN06295920_11228"/>
<name>A0A1T5G5H2_9SPHN</name>
<protein>
    <submittedName>
        <fullName evidence="1">Uncharacterized conserved protein, contains Mth938-like domain</fullName>
    </submittedName>
</protein>
<dbReference type="EMBL" id="FUYM01000012">
    <property type="protein sequence ID" value="SKC03705.1"/>
    <property type="molecule type" value="Genomic_DNA"/>
</dbReference>
<dbReference type="InterPro" id="IPR036748">
    <property type="entry name" value="MTH938-like_sf"/>
</dbReference>
<organism evidence="1 2">
    <name type="scientific">Rhizorhabdus histidinilytica</name>
    <dbReference type="NCBI Taxonomy" id="439228"/>
    <lineage>
        <taxon>Bacteria</taxon>
        <taxon>Pseudomonadati</taxon>
        <taxon>Pseudomonadota</taxon>
        <taxon>Alphaproteobacteria</taxon>
        <taxon>Sphingomonadales</taxon>
        <taxon>Sphingomonadaceae</taxon>
        <taxon>Rhizorhabdus</taxon>
    </lineage>
</organism>
<keyword evidence="2" id="KW-1185">Reference proteome</keyword>
<dbReference type="PANTHER" id="PTHR21192">
    <property type="entry name" value="NUCLEAR PROTEIN E3-3"/>
    <property type="match status" value="1"/>
</dbReference>
<evidence type="ECO:0000313" key="2">
    <source>
        <dbReference type="Proteomes" id="UP000189818"/>
    </source>
</evidence>
<dbReference type="Proteomes" id="UP000189818">
    <property type="component" value="Unassembled WGS sequence"/>
</dbReference>
<accession>A0A1T5G5H2</accession>
<evidence type="ECO:0000313" key="1">
    <source>
        <dbReference type="EMBL" id="SKC03705.1"/>
    </source>
</evidence>
<dbReference type="PANTHER" id="PTHR21192:SF2">
    <property type="entry name" value="NADH DEHYDROGENASE [UBIQUINONE] 1 ALPHA SUBCOMPLEX ASSEMBLY FACTOR 3"/>
    <property type="match status" value="1"/>
</dbReference>
<gene>
    <name evidence="1" type="ORF">SAMN06295920_11228</name>
</gene>
<proteinExistence type="predicted"/>
<reference evidence="2" key="1">
    <citation type="submission" date="2017-02" db="EMBL/GenBank/DDBJ databases">
        <authorList>
            <person name="Varghese N."/>
            <person name="Submissions S."/>
        </authorList>
    </citation>
    <scope>NUCLEOTIDE SEQUENCE [LARGE SCALE GENOMIC DNA]</scope>
    <source>
        <strain evidence="2">UM2</strain>
    </source>
</reference>
<sequence length="125" mass="13400">MVSFDREEAPAGPTIRGFSGNAFRVADRIVPGGLWLTPDNALDWTPPAFEALAVDDVAGLIAIQPPPEFLLLGTGPTMRRPSPAFVAAIEALGFGVEPMDSRAAARAWNVLRGEDRWIVAAFMPL</sequence>
<dbReference type="InterPro" id="IPR007523">
    <property type="entry name" value="NDUFAF3/AAMDC"/>
</dbReference>
<dbReference type="SUPFAM" id="SSF64076">
    <property type="entry name" value="MTH938-like"/>
    <property type="match status" value="1"/>
</dbReference>
<dbReference type="Gene3D" id="3.40.1230.10">
    <property type="entry name" value="MTH938-like"/>
    <property type="match status" value="1"/>
</dbReference>
<dbReference type="Pfam" id="PF04430">
    <property type="entry name" value="DUF498"/>
    <property type="match status" value="1"/>
</dbReference>